<reference evidence="2 3" key="1">
    <citation type="submission" date="2018-03" db="EMBL/GenBank/DDBJ databases">
        <title>Whole genome sequencing of Histamine producing bacteria.</title>
        <authorList>
            <person name="Butler K."/>
        </authorList>
    </citation>
    <scope>NUCLEOTIDE SEQUENCE [LARGE SCALE GENOMIC DNA]</scope>
    <source>
        <strain evidence="2 3">ATCC 19614</strain>
    </source>
</reference>
<evidence type="ECO:0000259" key="1">
    <source>
        <dbReference type="Pfam" id="PF00027"/>
    </source>
</evidence>
<dbReference type="Gene3D" id="2.60.120.10">
    <property type="entry name" value="Jelly Rolls"/>
    <property type="match status" value="1"/>
</dbReference>
<sequence>MKAYLKVDTFTKVINFFSDLGVSNQVIESHISQFKTITLNAGEALLAQGSEQRYGYFITSGILRACHFNERGSERCKEFYFSGELCFLYSSWLQGISAQYQIEAIDEAKVIRVPLHILSLPEYLPAKVSLLQQQLIFKEQKEALLLLNNPEQRYQHLVQYWPHWVKKLNNIQIASYIGISPVSLSRLKTRIKD</sequence>
<evidence type="ECO:0000313" key="3">
    <source>
        <dbReference type="Proteomes" id="UP000241803"/>
    </source>
</evidence>
<comment type="caution">
    <text evidence="2">The sequence shown here is derived from an EMBL/GenBank/DDBJ whole genome shotgun (WGS) entry which is preliminary data.</text>
</comment>
<keyword evidence="3" id="KW-1185">Reference proteome</keyword>
<dbReference type="AlphaFoldDB" id="A0A2T3L918"/>
<organism evidence="2 3">
    <name type="scientific">Photobacterium indicum</name>
    <dbReference type="NCBI Taxonomy" id="81447"/>
    <lineage>
        <taxon>Bacteria</taxon>
        <taxon>Pseudomonadati</taxon>
        <taxon>Pseudomonadota</taxon>
        <taxon>Gammaproteobacteria</taxon>
        <taxon>Vibrionales</taxon>
        <taxon>Vibrionaceae</taxon>
        <taxon>Photobacterium</taxon>
    </lineage>
</organism>
<dbReference type="Pfam" id="PF00027">
    <property type="entry name" value="cNMP_binding"/>
    <property type="match status" value="1"/>
</dbReference>
<dbReference type="EMBL" id="PYOC01000003">
    <property type="protein sequence ID" value="PSV47478.1"/>
    <property type="molecule type" value="Genomic_DNA"/>
</dbReference>
<accession>A0A2T3L918</accession>
<dbReference type="InterPro" id="IPR014710">
    <property type="entry name" value="RmlC-like_jellyroll"/>
</dbReference>
<dbReference type="InterPro" id="IPR018490">
    <property type="entry name" value="cNMP-bd_dom_sf"/>
</dbReference>
<dbReference type="Proteomes" id="UP000241803">
    <property type="component" value="Unassembled WGS sequence"/>
</dbReference>
<dbReference type="SUPFAM" id="SSF51206">
    <property type="entry name" value="cAMP-binding domain-like"/>
    <property type="match status" value="1"/>
</dbReference>
<dbReference type="InterPro" id="IPR000595">
    <property type="entry name" value="cNMP-bd_dom"/>
</dbReference>
<proteinExistence type="predicted"/>
<evidence type="ECO:0000313" key="2">
    <source>
        <dbReference type="EMBL" id="PSV47478.1"/>
    </source>
</evidence>
<protein>
    <submittedName>
        <fullName evidence="2">Cyclic nucleotide-binding protein</fullName>
    </submittedName>
</protein>
<gene>
    <name evidence="2" type="ORF">C9J47_11410</name>
</gene>
<name>A0A2T3L918_9GAMM</name>
<feature type="domain" description="Cyclic nucleotide-binding" evidence="1">
    <location>
        <begin position="38"/>
        <end position="115"/>
    </location>
</feature>